<dbReference type="AlphaFoldDB" id="A0A1M4U8U1"/>
<name>A0A1M4U8U1_9FLAO</name>
<sequence>MMSKKIENQLNKEIFDLTLSFQREFPVIYNNLTETPLFLSYEHNDISDSEFEAYSAFLKAQLKVFQNSKQV</sequence>
<evidence type="ECO:0000313" key="2">
    <source>
        <dbReference type="Proteomes" id="UP000184406"/>
    </source>
</evidence>
<proteinExistence type="predicted"/>
<accession>A0A1M4U8U1</accession>
<evidence type="ECO:0000313" key="1">
    <source>
        <dbReference type="EMBL" id="SHE53159.1"/>
    </source>
</evidence>
<dbReference type="Proteomes" id="UP000184406">
    <property type="component" value="Unassembled WGS sequence"/>
</dbReference>
<dbReference type="OrthoDB" id="1446616at2"/>
<protein>
    <submittedName>
        <fullName evidence="1">Uncharacterized protein</fullName>
    </submittedName>
</protein>
<keyword evidence="2" id="KW-1185">Reference proteome</keyword>
<dbReference type="RefSeq" id="WP_139827292.1">
    <property type="nucleotide sequence ID" value="NZ_FQUX01000001.1"/>
</dbReference>
<dbReference type="EMBL" id="FQUX01000001">
    <property type="protein sequence ID" value="SHE53159.1"/>
    <property type="molecule type" value="Genomic_DNA"/>
</dbReference>
<reference evidence="2" key="1">
    <citation type="submission" date="2016-11" db="EMBL/GenBank/DDBJ databases">
        <authorList>
            <person name="Varghese N."/>
            <person name="Submissions S."/>
        </authorList>
    </citation>
    <scope>NUCLEOTIDE SEQUENCE [LARGE SCALE GENOMIC DNA]</scope>
    <source>
        <strain evidence="2">DSM 17539</strain>
    </source>
</reference>
<organism evidence="1 2">
    <name type="scientific">Arenibacter palladensis</name>
    <dbReference type="NCBI Taxonomy" id="237373"/>
    <lineage>
        <taxon>Bacteria</taxon>
        <taxon>Pseudomonadati</taxon>
        <taxon>Bacteroidota</taxon>
        <taxon>Flavobacteriia</taxon>
        <taxon>Flavobacteriales</taxon>
        <taxon>Flavobacteriaceae</taxon>
        <taxon>Arenibacter</taxon>
    </lineage>
</organism>
<gene>
    <name evidence="1" type="ORF">SAMN03080594_101535</name>
</gene>